<dbReference type="SUPFAM" id="SSF56601">
    <property type="entry name" value="beta-lactamase/transpeptidase-like"/>
    <property type="match status" value="1"/>
</dbReference>
<dbReference type="RefSeq" id="WP_201431344.1">
    <property type="nucleotide sequence ID" value="NZ_JAEQBW010000004.1"/>
</dbReference>
<dbReference type="InterPro" id="IPR001466">
    <property type="entry name" value="Beta-lactam-related"/>
</dbReference>
<protein>
    <submittedName>
        <fullName evidence="2">Beta-lactamase family protein</fullName>
    </submittedName>
</protein>
<dbReference type="Gene3D" id="3.40.710.10">
    <property type="entry name" value="DD-peptidase/beta-lactamase superfamily"/>
    <property type="match status" value="1"/>
</dbReference>
<proteinExistence type="predicted"/>
<organism evidence="2 3">
    <name type="scientific">Marivirga aurantiaca</name>
    <dbReference type="NCBI Taxonomy" id="2802615"/>
    <lineage>
        <taxon>Bacteria</taxon>
        <taxon>Pseudomonadati</taxon>
        <taxon>Bacteroidota</taxon>
        <taxon>Cytophagia</taxon>
        <taxon>Cytophagales</taxon>
        <taxon>Marivirgaceae</taxon>
        <taxon>Marivirga</taxon>
    </lineage>
</organism>
<dbReference type="PANTHER" id="PTHR43283">
    <property type="entry name" value="BETA-LACTAMASE-RELATED"/>
    <property type="match status" value="1"/>
</dbReference>
<evidence type="ECO:0000313" key="2">
    <source>
        <dbReference type="EMBL" id="MBK6265669.1"/>
    </source>
</evidence>
<accession>A0A934WZ44</accession>
<evidence type="ECO:0000313" key="3">
    <source>
        <dbReference type="Proteomes" id="UP000611723"/>
    </source>
</evidence>
<feature type="domain" description="Beta-lactamase-related" evidence="1">
    <location>
        <begin position="103"/>
        <end position="354"/>
    </location>
</feature>
<name>A0A934WZ44_9BACT</name>
<dbReference type="Pfam" id="PF00144">
    <property type="entry name" value="Beta-lactamase"/>
    <property type="match status" value="1"/>
</dbReference>
<dbReference type="InterPro" id="IPR012338">
    <property type="entry name" value="Beta-lactam/transpept-like"/>
</dbReference>
<dbReference type="InterPro" id="IPR050789">
    <property type="entry name" value="Diverse_Enzym_Activities"/>
</dbReference>
<sequence length="376" mass="42241">MNDTPNFTYQSIAINTQHSVSFIKSISELSLKKFLILLLILTSSIPLFSQHQHSFHIPDSDSIKVWLKNNNVASIGIGTIEDGKLNKIIVQGKLSPDKDAPFNAIYDVASLTKSITTYLTLRLVSDGNWDLDEPLANYWVDPEVSTDPRHKLLTSRHVLSHQTGFKNWRWQHSSKKLTFDFEPGSKFQYSGEGFEYLRRALERKFDTSLENLCDSLVFTPFGMKDSHLVWNKEIDSTRLALGHDASNQPYDYEPSLQANAADNLLTTIEDFGIFGVGVMEAQGLTSEVFDQMITQHSEVRDKVGFGLGWIVFNNLPNDEYALFNAGSDEGVNAIILLLPKSKRGLIVMTNGDNGRSLAMKILAKSSEVGMEILKRF</sequence>
<dbReference type="AlphaFoldDB" id="A0A934WZ44"/>
<dbReference type="EMBL" id="JAEQBW010000004">
    <property type="protein sequence ID" value="MBK6265669.1"/>
    <property type="molecule type" value="Genomic_DNA"/>
</dbReference>
<keyword evidence="3" id="KW-1185">Reference proteome</keyword>
<dbReference type="Proteomes" id="UP000611723">
    <property type="component" value="Unassembled WGS sequence"/>
</dbReference>
<dbReference type="PANTHER" id="PTHR43283:SF18">
    <property type="match status" value="1"/>
</dbReference>
<gene>
    <name evidence="2" type="ORF">JKA74_11525</name>
</gene>
<evidence type="ECO:0000259" key="1">
    <source>
        <dbReference type="Pfam" id="PF00144"/>
    </source>
</evidence>
<reference evidence="2" key="1">
    <citation type="submission" date="2021-01" db="EMBL/GenBank/DDBJ databases">
        <title>Marivirga aurantiaca sp. nov., isolated from intertidal surface sediments.</title>
        <authorList>
            <person name="Zhang M."/>
        </authorList>
    </citation>
    <scope>NUCLEOTIDE SEQUENCE</scope>
    <source>
        <strain evidence="2">S37H4</strain>
    </source>
</reference>
<comment type="caution">
    <text evidence="2">The sequence shown here is derived from an EMBL/GenBank/DDBJ whole genome shotgun (WGS) entry which is preliminary data.</text>
</comment>